<dbReference type="InterPro" id="IPR016032">
    <property type="entry name" value="Sig_transdc_resp-reg_C-effctor"/>
</dbReference>
<keyword evidence="9" id="KW-1185">Reference proteome</keyword>
<dbReference type="InterPro" id="IPR036388">
    <property type="entry name" value="WH-like_DNA-bd_sf"/>
</dbReference>
<feature type="region of interest" description="Disordered" evidence="6">
    <location>
        <begin position="208"/>
        <end position="248"/>
    </location>
</feature>
<evidence type="ECO:0000256" key="1">
    <source>
        <dbReference type="ARBA" id="ARBA00005820"/>
    </source>
</evidence>
<reference evidence="8 9" key="1">
    <citation type="submission" date="2023-06" db="EMBL/GenBank/DDBJ databases">
        <authorList>
            <person name="Yushchuk O."/>
            <person name="Binda E."/>
            <person name="Ruckert-Reed C."/>
            <person name="Fedorenko V."/>
            <person name="Kalinowski J."/>
            <person name="Marinelli F."/>
        </authorList>
    </citation>
    <scope>NUCLEOTIDE SEQUENCE [LARGE SCALE GENOMIC DNA]</scope>
    <source>
        <strain evidence="8 9">NRRL 3884</strain>
    </source>
</reference>
<keyword evidence="2" id="KW-0805">Transcription regulation</keyword>
<dbReference type="InterPro" id="IPR011990">
    <property type="entry name" value="TPR-like_helical_dom_sf"/>
</dbReference>
<keyword evidence="4" id="KW-0804">Transcription</keyword>
<evidence type="ECO:0000313" key="8">
    <source>
        <dbReference type="EMBL" id="WIN00623.1"/>
    </source>
</evidence>
<dbReference type="InterPro" id="IPR051677">
    <property type="entry name" value="AfsR-DnrI-RedD_regulator"/>
</dbReference>
<organism evidence="8 9">
    <name type="scientific">Actinoplanes oblitus</name>
    <dbReference type="NCBI Taxonomy" id="3040509"/>
    <lineage>
        <taxon>Bacteria</taxon>
        <taxon>Bacillati</taxon>
        <taxon>Actinomycetota</taxon>
        <taxon>Actinomycetes</taxon>
        <taxon>Micromonosporales</taxon>
        <taxon>Micromonosporaceae</taxon>
        <taxon>Actinoplanes</taxon>
    </lineage>
</organism>
<dbReference type="Proteomes" id="UP001240150">
    <property type="component" value="Chromosome"/>
</dbReference>
<gene>
    <name evidence="8" type="ORF">ACTOB_004338</name>
</gene>
<comment type="similarity">
    <text evidence="1">Belongs to the AfsR/DnrI/RedD regulatory family.</text>
</comment>
<protein>
    <submittedName>
        <fullName evidence="8">Winged helix-turn-helix domain-containing protein</fullName>
    </submittedName>
</protein>
<evidence type="ECO:0000259" key="7">
    <source>
        <dbReference type="PROSITE" id="PS51755"/>
    </source>
</evidence>
<feature type="domain" description="OmpR/PhoB-type" evidence="7">
    <location>
        <begin position="1"/>
        <end position="96"/>
    </location>
</feature>
<dbReference type="PANTHER" id="PTHR35807">
    <property type="entry name" value="TRANSCRIPTIONAL REGULATOR REDD-RELATED"/>
    <property type="match status" value="1"/>
</dbReference>
<accession>A0ABY8WT46</accession>
<dbReference type="Pfam" id="PF00486">
    <property type="entry name" value="Trans_reg_C"/>
    <property type="match status" value="1"/>
</dbReference>
<dbReference type="Gene3D" id="1.25.40.10">
    <property type="entry name" value="Tetratricopeptide repeat domain"/>
    <property type="match status" value="1"/>
</dbReference>
<dbReference type="SUPFAM" id="SSF46894">
    <property type="entry name" value="C-terminal effector domain of the bipartite response regulators"/>
    <property type="match status" value="1"/>
</dbReference>
<keyword evidence="3 5" id="KW-0238">DNA-binding</keyword>
<evidence type="ECO:0000256" key="6">
    <source>
        <dbReference type="SAM" id="MobiDB-lite"/>
    </source>
</evidence>
<dbReference type="Pfam" id="PF03704">
    <property type="entry name" value="BTAD"/>
    <property type="match status" value="1"/>
</dbReference>
<evidence type="ECO:0000256" key="2">
    <source>
        <dbReference type="ARBA" id="ARBA00023015"/>
    </source>
</evidence>
<dbReference type="SMART" id="SM00862">
    <property type="entry name" value="Trans_reg_C"/>
    <property type="match status" value="1"/>
</dbReference>
<dbReference type="EMBL" id="CP126980">
    <property type="protein sequence ID" value="WIN00623.1"/>
    <property type="molecule type" value="Genomic_DNA"/>
</dbReference>
<dbReference type="InterPro" id="IPR001867">
    <property type="entry name" value="OmpR/PhoB-type_DNA-bd"/>
</dbReference>
<feature type="compositionally biased region" description="Low complexity" evidence="6">
    <location>
        <begin position="208"/>
        <end position="223"/>
    </location>
</feature>
<dbReference type="Gene3D" id="1.10.10.10">
    <property type="entry name" value="Winged helix-like DNA-binding domain superfamily/Winged helix DNA-binding domain"/>
    <property type="match status" value="1"/>
</dbReference>
<evidence type="ECO:0000256" key="5">
    <source>
        <dbReference type="PROSITE-ProRule" id="PRU01091"/>
    </source>
</evidence>
<proteinExistence type="inferred from homology"/>
<feature type="DNA-binding region" description="OmpR/PhoB-type" evidence="5">
    <location>
        <begin position="1"/>
        <end position="96"/>
    </location>
</feature>
<evidence type="ECO:0000313" key="9">
    <source>
        <dbReference type="Proteomes" id="UP001240150"/>
    </source>
</evidence>
<dbReference type="PANTHER" id="PTHR35807:SF1">
    <property type="entry name" value="TRANSCRIPTIONAL REGULATOR REDD"/>
    <property type="match status" value="1"/>
</dbReference>
<sequence length="248" mass="26100">MTDALRFEVLGPIRAYRGDEPIDLGPPSRRAVLAILLLHAGRPVPMERIVAALWDGDPPENGVDVVLRCIGALRRTLDPERTSLLTLTDGGYVLRVGDSAVDAGRFRAGLAQARREQQTGNADTATLVVHRALGLWQDKPLTGMTGTIFEAARTRLNEERAEAARLLATPSSAEQAATAPAVPMPAAAETAVPMPAPTAPAVSAPAPAETAVSAPVPAAPAAAKPEYPEPIDPWDGHDLFPPDPMSIL</sequence>
<evidence type="ECO:0000256" key="3">
    <source>
        <dbReference type="ARBA" id="ARBA00023125"/>
    </source>
</evidence>
<dbReference type="PROSITE" id="PS51755">
    <property type="entry name" value="OMPR_PHOB"/>
    <property type="match status" value="1"/>
</dbReference>
<dbReference type="InterPro" id="IPR005158">
    <property type="entry name" value="BTAD"/>
</dbReference>
<dbReference type="RefSeq" id="WP_284922152.1">
    <property type="nucleotide sequence ID" value="NZ_CP126980.1"/>
</dbReference>
<evidence type="ECO:0000256" key="4">
    <source>
        <dbReference type="ARBA" id="ARBA00023163"/>
    </source>
</evidence>
<name>A0ABY8WT46_9ACTN</name>